<proteinExistence type="predicted"/>
<protein>
    <submittedName>
        <fullName evidence="1">Uncharacterized protein</fullName>
    </submittedName>
</protein>
<accession>A0A7G1INS6</accession>
<sequence length="108" mass="12232">MNVSIREAIEMEPASDIDISRAIELYLKHYPGKNDEEFDSHFGSAIAPIARAQVRAILDQAMRVEVDWTGRTLVEGGEVVKSVMRDRHPELSPQAIASIGHYYTYLMR</sequence>
<evidence type="ECO:0000313" key="2">
    <source>
        <dbReference type="Proteomes" id="UP000516380"/>
    </source>
</evidence>
<dbReference type="AlphaFoldDB" id="A0A7G1INS6"/>
<dbReference type="Proteomes" id="UP000516380">
    <property type="component" value="Chromosome"/>
</dbReference>
<name>A0A7G1INS6_MYCKA</name>
<keyword evidence="2" id="KW-1185">Reference proteome</keyword>
<evidence type="ECO:0000313" key="1">
    <source>
        <dbReference type="EMBL" id="BCI92497.1"/>
    </source>
</evidence>
<dbReference type="EMBL" id="AP023343">
    <property type="protein sequence ID" value="BCI92497.1"/>
    <property type="molecule type" value="Genomic_DNA"/>
</dbReference>
<gene>
    <name evidence="1" type="ORF">NIIDMKKI_77030</name>
</gene>
<organism evidence="1 2">
    <name type="scientific">Mycobacterium kansasii</name>
    <dbReference type="NCBI Taxonomy" id="1768"/>
    <lineage>
        <taxon>Bacteria</taxon>
        <taxon>Bacillati</taxon>
        <taxon>Actinomycetota</taxon>
        <taxon>Actinomycetes</taxon>
        <taxon>Mycobacteriales</taxon>
        <taxon>Mycobacteriaceae</taxon>
        <taxon>Mycobacterium</taxon>
    </lineage>
</organism>
<reference evidence="1 2" key="1">
    <citation type="submission" date="2020-07" db="EMBL/GenBank/DDBJ databases">
        <title>Mycobacterium kansasii (former subtype) with zoonotic potential isolated from diseased indoor pet cat, Japan.</title>
        <authorList>
            <person name="Fukano H."/>
            <person name="Terazono T."/>
            <person name="Hoshino Y."/>
        </authorList>
    </citation>
    <scope>NUCLEOTIDE SEQUENCE [LARGE SCALE GENOMIC DNA]</scope>
    <source>
        <strain evidence="1 2">Kuro-I</strain>
    </source>
</reference>